<dbReference type="AlphaFoldDB" id="A0A2P2NW85"/>
<name>A0A2P2NW85_RHIMU</name>
<evidence type="ECO:0000313" key="2">
    <source>
        <dbReference type="EMBL" id="MBX46679.1"/>
    </source>
</evidence>
<proteinExistence type="predicted"/>
<reference evidence="2" key="1">
    <citation type="submission" date="2018-02" db="EMBL/GenBank/DDBJ databases">
        <title>Rhizophora mucronata_Transcriptome.</title>
        <authorList>
            <person name="Meera S.P."/>
            <person name="Sreeshan A."/>
            <person name="Augustine A."/>
        </authorList>
    </citation>
    <scope>NUCLEOTIDE SEQUENCE</scope>
    <source>
        <tissue evidence="2">Leaf</tissue>
    </source>
</reference>
<organism evidence="2">
    <name type="scientific">Rhizophora mucronata</name>
    <name type="common">Asiatic mangrove</name>
    <dbReference type="NCBI Taxonomy" id="61149"/>
    <lineage>
        <taxon>Eukaryota</taxon>
        <taxon>Viridiplantae</taxon>
        <taxon>Streptophyta</taxon>
        <taxon>Embryophyta</taxon>
        <taxon>Tracheophyta</taxon>
        <taxon>Spermatophyta</taxon>
        <taxon>Magnoliopsida</taxon>
        <taxon>eudicotyledons</taxon>
        <taxon>Gunneridae</taxon>
        <taxon>Pentapetalae</taxon>
        <taxon>rosids</taxon>
        <taxon>fabids</taxon>
        <taxon>Malpighiales</taxon>
        <taxon>Rhizophoraceae</taxon>
        <taxon>Rhizophora</taxon>
    </lineage>
</organism>
<feature type="region of interest" description="Disordered" evidence="1">
    <location>
        <begin position="1"/>
        <end position="24"/>
    </location>
</feature>
<accession>A0A2P2NW85</accession>
<dbReference type="EMBL" id="GGEC01066195">
    <property type="protein sequence ID" value="MBX46679.1"/>
    <property type="molecule type" value="Transcribed_RNA"/>
</dbReference>
<protein>
    <submittedName>
        <fullName evidence="2">Uncharacterized protein</fullName>
    </submittedName>
</protein>
<sequence length="24" mass="2859">MPQQQQQIKTFHAIQAQGNHRKKI</sequence>
<evidence type="ECO:0000256" key="1">
    <source>
        <dbReference type="SAM" id="MobiDB-lite"/>
    </source>
</evidence>